<comment type="similarity">
    <text evidence="1">Belongs to the free Met sulfoxide reductase family.</text>
</comment>
<dbReference type="PANTHER" id="PTHR21021:SF15">
    <property type="entry name" value="FREE METHIONINE-R-SULFOXIDE REDUCTASE"/>
    <property type="match status" value="1"/>
</dbReference>
<sequence>MNDRAKFYERLTQQVEAFTGPDVHWLSTLANTAALLWMELDTINWAGFYLKSGEQLVLGPFQGNPACTNIDIGKGVCGTAFAQRKPLAVANVHEFPGHIACDAASESEIVLPFYAKTQLIGVLDIDSPVLNRFDQHDVSGLQKLLNLLANALPDIEF</sequence>
<organism evidence="3 4">
    <name type="scientific">Celerinatantimonas diazotrophica</name>
    <dbReference type="NCBI Taxonomy" id="412034"/>
    <lineage>
        <taxon>Bacteria</taxon>
        <taxon>Pseudomonadati</taxon>
        <taxon>Pseudomonadota</taxon>
        <taxon>Gammaproteobacteria</taxon>
        <taxon>Celerinatantimonadaceae</taxon>
        <taxon>Celerinatantimonas</taxon>
    </lineage>
</organism>
<dbReference type="InterPro" id="IPR003018">
    <property type="entry name" value="GAF"/>
</dbReference>
<dbReference type="GO" id="GO:0033745">
    <property type="term" value="F:L-methionine-(R)-S-oxide reductase activity"/>
    <property type="evidence" value="ECO:0007669"/>
    <property type="project" value="TreeGrafter"/>
</dbReference>
<evidence type="ECO:0000313" key="3">
    <source>
        <dbReference type="EMBL" id="TCK47646.1"/>
    </source>
</evidence>
<name>A0A4R1JAH0_9GAMM</name>
<evidence type="ECO:0000313" key="4">
    <source>
        <dbReference type="Proteomes" id="UP000295565"/>
    </source>
</evidence>
<dbReference type="RefSeq" id="WP_131913448.1">
    <property type="nucleotide sequence ID" value="NZ_OU594967.1"/>
</dbReference>
<comment type="caution">
    <text evidence="3">The sequence shown here is derived from an EMBL/GenBank/DDBJ whole genome shotgun (WGS) entry which is preliminary data.</text>
</comment>
<dbReference type="PANTHER" id="PTHR21021">
    <property type="entry name" value="GAF/PUTATIVE CYTOSKELETAL PROTEIN"/>
    <property type="match status" value="1"/>
</dbReference>
<dbReference type="AlphaFoldDB" id="A0A4R1JAH0"/>
<dbReference type="OrthoDB" id="9796252at2"/>
<dbReference type="Pfam" id="PF01590">
    <property type="entry name" value="GAF"/>
    <property type="match status" value="1"/>
</dbReference>
<dbReference type="Proteomes" id="UP000295565">
    <property type="component" value="Unassembled WGS sequence"/>
</dbReference>
<dbReference type="SUPFAM" id="SSF55781">
    <property type="entry name" value="GAF domain-like"/>
    <property type="match status" value="1"/>
</dbReference>
<protein>
    <submittedName>
        <fullName evidence="3">GAF domain-containing protein</fullName>
    </submittedName>
</protein>
<dbReference type="FunFam" id="3.30.450.40:FF:000008">
    <property type="entry name" value="GAF domain-containing proteins"/>
    <property type="match status" value="1"/>
</dbReference>
<dbReference type="Gene3D" id="3.30.450.40">
    <property type="match status" value="1"/>
</dbReference>
<proteinExistence type="inferred from homology"/>
<evidence type="ECO:0000256" key="1">
    <source>
        <dbReference type="ARBA" id="ARBA00038454"/>
    </source>
</evidence>
<feature type="domain" description="GAF" evidence="2">
    <location>
        <begin position="34"/>
        <end position="152"/>
    </location>
</feature>
<dbReference type="InterPro" id="IPR051330">
    <property type="entry name" value="Phosphatase_reg/MetRdx"/>
</dbReference>
<dbReference type="GO" id="GO:0005829">
    <property type="term" value="C:cytosol"/>
    <property type="evidence" value="ECO:0007669"/>
    <property type="project" value="TreeGrafter"/>
</dbReference>
<reference evidence="3 4" key="1">
    <citation type="submission" date="2019-03" db="EMBL/GenBank/DDBJ databases">
        <title>Genomic Encyclopedia of Type Strains, Phase IV (KMG-IV): sequencing the most valuable type-strain genomes for metagenomic binning, comparative biology and taxonomic classification.</title>
        <authorList>
            <person name="Goeker M."/>
        </authorList>
    </citation>
    <scope>NUCLEOTIDE SEQUENCE [LARGE SCALE GENOMIC DNA]</scope>
    <source>
        <strain evidence="3 4">DSM 18577</strain>
    </source>
</reference>
<dbReference type="EMBL" id="SMGD01000014">
    <property type="protein sequence ID" value="TCK47646.1"/>
    <property type="molecule type" value="Genomic_DNA"/>
</dbReference>
<dbReference type="InterPro" id="IPR029016">
    <property type="entry name" value="GAF-like_dom_sf"/>
</dbReference>
<accession>A0A4R1JAH0</accession>
<keyword evidence="4" id="KW-1185">Reference proteome</keyword>
<gene>
    <name evidence="3" type="ORF">EV690_2683</name>
</gene>
<evidence type="ECO:0000259" key="2">
    <source>
        <dbReference type="Pfam" id="PF01590"/>
    </source>
</evidence>